<organism evidence="1 2">
    <name type="scientific">Giesbergeria anulus</name>
    <dbReference type="NCBI Taxonomy" id="180197"/>
    <lineage>
        <taxon>Bacteria</taxon>
        <taxon>Pseudomonadati</taxon>
        <taxon>Pseudomonadota</taxon>
        <taxon>Betaproteobacteria</taxon>
        <taxon>Burkholderiales</taxon>
        <taxon>Comamonadaceae</taxon>
        <taxon>Giesbergeria</taxon>
    </lineage>
</organism>
<evidence type="ECO:0000313" key="2">
    <source>
        <dbReference type="Proteomes" id="UP000199766"/>
    </source>
</evidence>
<dbReference type="Proteomes" id="UP000199766">
    <property type="component" value="Unassembled WGS sequence"/>
</dbReference>
<evidence type="ECO:0000313" key="1">
    <source>
        <dbReference type="EMBL" id="SER08115.1"/>
    </source>
</evidence>
<dbReference type="EMBL" id="FOGD01000004">
    <property type="protein sequence ID" value="SER08115.1"/>
    <property type="molecule type" value="Genomic_DNA"/>
</dbReference>
<protein>
    <submittedName>
        <fullName evidence="1">Uncharacterized protein</fullName>
    </submittedName>
</protein>
<keyword evidence="2" id="KW-1185">Reference proteome</keyword>
<name>A0A1H9LAE0_9BURK</name>
<dbReference type="STRING" id="180197.SAMN02982919_01705"/>
<gene>
    <name evidence="1" type="ORF">SAMN02982919_01705</name>
</gene>
<proteinExistence type="predicted"/>
<sequence length="425" mass="45651">MVATPAVAQQKGDYSPLVKQGYSDYKETYNPDTKVVYEGGDALLTTSHTDLSLERVKFFVPPGTKRFTVSFLTYLSPQEAKAAGRFGAVPTSTAADVTAATMIRNTANTLERLVAGEELPFYSPEGSGNLGISEPYQFDTFRVNNGGYVYLHVLSVPGGMVKTLQTRMVVDEVCYRSWYAHAQWDAQGNPDENATHTCAGSTGTTAPALTGITLSPTTWNGTTNAANTTVTVKPEPAGATLPTCTATPTNLLTAGAASATQAQFSIIPTAVTAVNTKATINCGGKTASLTLQPANADVVQIKDNLPSVDLSGNLVLNFKLVRPAADIVGKTKTSFWLAARIPTDGFFFTQDQWFFLTPNAWEQMILPNPSLVAYKTNQTPKTETALVSPINLPKSLLTEFNVEIHFGYMDAEGGFKNMGVVWKKD</sequence>
<dbReference type="AlphaFoldDB" id="A0A1H9LAE0"/>
<reference evidence="1 2" key="1">
    <citation type="submission" date="2016-10" db="EMBL/GenBank/DDBJ databases">
        <authorList>
            <person name="de Groot N.N."/>
        </authorList>
    </citation>
    <scope>NUCLEOTIDE SEQUENCE [LARGE SCALE GENOMIC DNA]</scope>
    <source>
        <strain evidence="1 2">ATCC 35958</strain>
    </source>
</reference>
<accession>A0A1H9LAE0</accession>